<dbReference type="PANTHER" id="PTHR34220">
    <property type="entry name" value="SENSOR HISTIDINE KINASE YPDA"/>
    <property type="match status" value="1"/>
</dbReference>
<evidence type="ECO:0000313" key="6">
    <source>
        <dbReference type="Proteomes" id="UP001501175"/>
    </source>
</evidence>
<keyword evidence="2" id="KW-0472">Membrane</keyword>
<feature type="transmembrane region" description="Helical" evidence="2">
    <location>
        <begin position="176"/>
        <end position="197"/>
    </location>
</feature>
<evidence type="ECO:0000256" key="2">
    <source>
        <dbReference type="SAM" id="Phobius"/>
    </source>
</evidence>
<evidence type="ECO:0000256" key="1">
    <source>
        <dbReference type="SAM" id="Coils"/>
    </source>
</evidence>
<dbReference type="Pfam" id="PF06580">
    <property type="entry name" value="His_kinase"/>
    <property type="match status" value="1"/>
</dbReference>
<feature type="transmembrane region" description="Helical" evidence="2">
    <location>
        <begin position="49"/>
        <end position="68"/>
    </location>
</feature>
<feature type="transmembrane region" description="Helical" evidence="2">
    <location>
        <begin position="80"/>
        <end position="102"/>
    </location>
</feature>
<evidence type="ECO:0000259" key="4">
    <source>
        <dbReference type="Pfam" id="PF07695"/>
    </source>
</evidence>
<comment type="caution">
    <text evidence="5">The sequence shown here is derived from an EMBL/GenBank/DDBJ whole genome shotgun (WGS) entry which is preliminary data.</text>
</comment>
<name>A0ABP8NT15_9BACT</name>
<dbReference type="InterPro" id="IPR011623">
    <property type="entry name" value="7TMR_DISM_rcpt_extracell_dom1"/>
</dbReference>
<feature type="transmembrane region" description="Helical" evidence="2">
    <location>
        <begin position="143"/>
        <end position="164"/>
    </location>
</feature>
<proteinExistence type="predicted"/>
<feature type="domain" description="Signal transduction histidine kinase internal region" evidence="3">
    <location>
        <begin position="277"/>
        <end position="353"/>
    </location>
</feature>
<accession>A0ABP8NT15</accession>
<dbReference type="Proteomes" id="UP001501175">
    <property type="component" value="Unassembled WGS sequence"/>
</dbReference>
<feature type="transmembrane region" description="Helical" evidence="2">
    <location>
        <begin position="20"/>
        <end position="42"/>
    </location>
</feature>
<protein>
    <recommendedName>
        <fullName evidence="7">7TM diverse intracellular signalling</fullName>
    </recommendedName>
</protein>
<gene>
    <name evidence="5" type="ORF">GCM10023189_60320</name>
</gene>
<dbReference type="InterPro" id="IPR050640">
    <property type="entry name" value="Bact_2-comp_sensor_kinase"/>
</dbReference>
<keyword evidence="1" id="KW-0175">Coiled coil</keyword>
<keyword evidence="2" id="KW-0812">Transmembrane</keyword>
<keyword evidence="2" id="KW-1133">Transmembrane helix</keyword>
<sequence>MPNFECNKGFDDSFGTMSFQIWDAVISGMISAILLLNVVQWITFRGRIYALYTFYMLAWLAYFSLRIPEIQSWFSQETYFFVRGIGAVAAYFFYFDFSDILLNLKRRLPNLVRLFTYTKVIIIAYIGYQFALCYLLPDWNRSAYETAYAVIRLYMLAFGVYGIYQLMSLNSPASRYLVTGTSFLLVGGLISMALAFMRPEGGPLRPFWESSISYMQMGVILELVCFSVALGFRQRRSAIRNAVMEQDLAREREKRQREHLESELALQQLKQQMSEVQMQALQAQLNPHFLFNSLNSLSSLIADEPRKAEVFVDEMATVYRYLLQNNEAGLTTLSRELTFINSFYHLLKTRYGRGVNLTICVDEKYLMYRLPPLTLQLLVENAVKHNIVSADQPLNIEICTDVKGWLVVCNNLQRKPSAQVKSTGKGLLHILTKYQMLNQPEPVVQDTSGQFMVVLPLLEPERKTAHTA</sequence>
<feature type="coiled-coil region" evidence="1">
    <location>
        <begin position="243"/>
        <end position="286"/>
    </location>
</feature>
<organism evidence="5 6">
    <name type="scientific">Nibrella saemangeumensis</name>
    <dbReference type="NCBI Taxonomy" id="1084526"/>
    <lineage>
        <taxon>Bacteria</taxon>
        <taxon>Pseudomonadati</taxon>
        <taxon>Bacteroidota</taxon>
        <taxon>Cytophagia</taxon>
        <taxon>Cytophagales</taxon>
        <taxon>Spirosomataceae</taxon>
        <taxon>Nibrella</taxon>
    </lineage>
</organism>
<dbReference type="InterPro" id="IPR010559">
    <property type="entry name" value="Sig_transdc_His_kin_internal"/>
</dbReference>
<keyword evidence="6" id="KW-1185">Reference proteome</keyword>
<reference evidence="6" key="1">
    <citation type="journal article" date="2019" name="Int. J. Syst. Evol. Microbiol.">
        <title>The Global Catalogue of Microorganisms (GCM) 10K type strain sequencing project: providing services to taxonomists for standard genome sequencing and annotation.</title>
        <authorList>
            <consortium name="The Broad Institute Genomics Platform"/>
            <consortium name="The Broad Institute Genome Sequencing Center for Infectious Disease"/>
            <person name="Wu L."/>
            <person name="Ma J."/>
        </authorList>
    </citation>
    <scope>NUCLEOTIDE SEQUENCE [LARGE SCALE GENOMIC DNA]</scope>
    <source>
        <strain evidence="6">JCM 17927</strain>
    </source>
</reference>
<evidence type="ECO:0000313" key="5">
    <source>
        <dbReference type="EMBL" id="GAA4470865.1"/>
    </source>
</evidence>
<dbReference type="PANTHER" id="PTHR34220:SF7">
    <property type="entry name" value="SENSOR HISTIDINE KINASE YPDA"/>
    <property type="match status" value="1"/>
</dbReference>
<evidence type="ECO:0008006" key="7">
    <source>
        <dbReference type="Google" id="ProtNLM"/>
    </source>
</evidence>
<dbReference type="Pfam" id="PF07695">
    <property type="entry name" value="7TMR-DISM_7TM"/>
    <property type="match status" value="1"/>
</dbReference>
<dbReference type="EMBL" id="BAABHD010000084">
    <property type="protein sequence ID" value="GAA4470865.1"/>
    <property type="molecule type" value="Genomic_DNA"/>
</dbReference>
<feature type="transmembrane region" description="Helical" evidence="2">
    <location>
        <begin position="212"/>
        <end position="232"/>
    </location>
</feature>
<evidence type="ECO:0000259" key="3">
    <source>
        <dbReference type="Pfam" id="PF06580"/>
    </source>
</evidence>
<feature type="domain" description="7TM-DISM receptor extracellular" evidence="4">
    <location>
        <begin position="20"/>
        <end position="231"/>
    </location>
</feature>
<feature type="transmembrane region" description="Helical" evidence="2">
    <location>
        <begin position="114"/>
        <end position="137"/>
    </location>
</feature>